<evidence type="ECO:0000256" key="1">
    <source>
        <dbReference type="ARBA" id="ARBA00004613"/>
    </source>
</evidence>
<keyword evidence="6" id="KW-1185">Reference proteome</keyword>
<proteinExistence type="predicted"/>
<feature type="signal peptide" evidence="3">
    <location>
        <begin position="1"/>
        <end position="18"/>
    </location>
</feature>
<gene>
    <name evidence="5" type="ORF">V1264_004855</name>
</gene>
<protein>
    <recommendedName>
        <fullName evidence="4">Phospholipase A2-like central domain-containing protein</fullName>
    </recommendedName>
</protein>
<keyword evidence="2" id="KW-0964">Secreted</keyword>
<organism evidence="5 6">
    <name type="scientific">Littorina saxatilis</name>
    <dbReference type="NCBI Taxonomy" id="31220"/>
    <lineage>
        <taxon>Eukaryota</taxon>
        <taxon>Metazoa</taxon>
        <taxon>Spiralia</taxon>
        <taxon>Lophotrochozoa</taxon>
        <taxon>Mollusca</taxon>
        <taxon>Gastropoda</taxon>
        <taxon>Caenogastropoda</taxon>
        <taxon>Littorinimorpha</taxon>
        <taxon>Littorinoidea</taxon>
        <taxon>Littorinidae</taxon>
        <taxon>Littorina</taxon>
    </lineage>
</organism>
<feature type="chain" id="PRO_5042918096" description="Phospholipase A2-like central domain-containing protein" evidence="3">
    <location>
        <begin position="19"/>
        <end position="271"/>
    </location>
</feature>
<evidence type="ECO:0000313" key="6">
    <source>
        <dbReference type="Proteomes" id="UP001374579"/>
    </source>
</evidence>
<dbReference type="PROSITE" id="PS00118">
    <property type="entry name" value="PA2_HIS"/>
    <property type="match status" value="1"/>
</dbReference>
<dbReference type="EMBL" id="JBAMIC010000013">
    <property type="protein sequence ID" value="KAK7097952.1"/>
    <property type="molecule type" value="Genomic_DNA"/>
</dbReference>
<reference evidence="5 6" key="1">
    <citation type="submission" date="2024-02" db="EMBL/GenBank/DDBJ databases">
        <title>Chromosome-scale genome assembly of the rough periwinkle Littorina saxatilis.</title>
        <authorList>
            <person name="De Jode A."/>
            <person name="Faria R."/>
            <person name="Formenti G."/>
            <person name="Sims Y."/>
            <person name="Smith T.P."/>
            <person name="Tracey A."/>
            <person name="Wood J.M.D."/>
            <person name="Zagrodzka Z.B."/>
            <person name="Johannesson K."/>
            <person name="Butlin R.K."/>
            <person name="Leder E.H."/>
        </authorList>
    </citation>
    <scope>NUCLEOTIDE SEQUENCE [LARGE SCALE GENOMIC DNA]</scope>
    <source>
        <strain evidence="5">Snail1</strain>
        <tissue evidence="5">Muscle</tissue>
    </source>
</reference>
<name>A0AAN9G7L9_9CAEN</name>
<dbReference type="GO" id="GO:0050482">
    <property type="term" value="P:arachidonate secretion"/>
    <property type="evidence" value="ECO:0007669"/>
    <property type="project" value="InterPro"/>
</dbReference>
<dbReference type="PANTHER" id="PTHR12253">
    <property type="entry name" value="RH14732P"/>
    <property type="match status" value="1"/>
</dbReference>
<dbReference type="AlphaFoldDB" id="A0AAN9G7L9"/>
<evidence type="ECO:0000313" key="5">
    <source>
        <dbReference type="EMBL" id="KAK7097952.1"/>
    </source>
</evidence>
<comment type="subcellular location">
    <subcellularLocation>
        <location evidence="1">Secreted</location>
    </subcellularLocation>
</comment>
<keyword evidence="3" id="KW-0732">Signal</keyword>
<dbReference type="Pfam" id="PF05826">
    <property type="entry name" value="Phospholip_A2_2"/>
    <property type="match status" value="1"/>
</dbReference>
<evidence type="ECO:0000256" key="3">
    <source>
        <dbReference type="SAM" id="SignalP"/>
    </source>
</evidence>
<evidence type="ECO:0000256" key="2">
    <source>
        <dbReference type="ARBA" id="ARBA00022525"/>
    </source>
</evidence>
<dbReference type="GO" id="GO:0005576">
    <property type="term" value="C:extracellular region"/>
    <property type="evidence" value="ECO:0007669"/>
    <property type="project" value="UniProtKB-SubCell"/>
</dbReference>
<dbReference type="InterPro" id="IPR036444">
    <property type="entry name" value="PLipase_A2_dom_sf"/>
</dbReference>
<evidence type="ECO:0000259" key="4">
    <source>
        <dbReference type="Pfam" id="PF05826"/>
    </source>
</evidence>
<dbReference type="InterPro" id="IPR016090">
    <property type="entry name" value="PLA2-like_dom"/>
</dbReference>
<dbReference type="GO" id="GO:0006644">
    <property type="term" value="P:phospholipid metabolic process"/>
    <property type="evidence" value="ECO:0007669"/>
    <property type="project" value="InterPro"/>
</dbReference>
<dbReference type="Proteomes" id="UP001374579">
    <property type="component" value="Unassembled WGS sequence"/>
</dbReference>
<feature type="domain" description="Phospholipase A2-like central" evidence="4">
    <location>
        <begin position="162"/>
        <end position="261"/>
    </location>
</feature>
<sequence length="271" mass="30245">MQCRFFFVFAVALLSVRSLAVLAKGKDDKETEKLHMKVTSMSDDIKQIQATDGTRYLLTVYQISTTDVNCYTDKHTNVAMAGERNESAVDADISSIISGLLNDSDAVSKEVDTGKVMKLFLDCSNSPKDAVQTLANLTNTPAPPHHRVAMKKRAWWSSGWAIYPGTKWCGSGGSAINYDDLGTYDLLDECCRTHAHCDTSISPSKYKYGKFNWYIWTISLCDCDDTFKQCMRNVTRGPQKGAAQTVDFIYFRLLGIKCFTLNDKGKAVMRS</sequence>
<accession>A0AAN9G7L9</accession>
<dbReference type="SUPFAM" id="SSF48619">
    <property type="entry name" value="Phospholipase A2, PLA2"/>
    <property type="match status" value="1"/>
</dbReference>
<dbReference type="GO" id="GO:0004623">
    <property type="term" value="F:phospholipase A2 activity"/>
    <property type="evidence" value="ECO:0007669"/>
    <property type="project" value="InterPro"/>
</dbReference>
<comment type="caution">
    <text evidence="5">The sequence shown here is derived from an EMBL/GenBank/DDBJ whole genome shotgun (WGS) entry which is preliminary data.</text>
</comment>
<dbReference type="Gene3D" id="1.20.90.10">
    <property type="entry name" value="Phospholipase A2 domain"/>
    <property type="match status" value="1"/>
</dbReference>
<dbReference type="InterPro" id="IPR033113">
    <property type="entry name" value="PLA2_histidine"/>
</dbReference>